<name>A0A1B6NRC4_9ZZZZ</name>
<evidence type="ECO:0000259" key="7">
    <source>
        <dbReference type="Pfam" id="PF02687"/>
    </source>
</evidence>
<feature type="transmembrane region" description="Helical" evidence="6">
    <location>
        <begin position="37"/>
        <end position="63"/>
    </location>
</feature>
<feature type="non-terminal residue" evidence="8">
    <location>
        <position position="1"/>
    </location>
</feature>
<dbReference type="InterPro" id="IPR003838">
    <property type="entry name" value="ABC3_permease_C"/>
</dbReference>
<evidence type="ECO:0000256" key="1">
    <source>
        <dbReference type="ARBA" id="ARBA00004651"/>
    </source>
</evidence>
<sequence length="113" mass="12230">VMVLISSLLSTSQDRMKDSASFRLLGMQKRDLYTLNILELGVLGISAATFAVVIASVGAWAAITQWFNLQFSVPWMSLAIGGAALVVLLFAIAIIYVRLVIGRGIMARVRAMV</sequence>
<gene>
    <name evidence="8" type="ORF">MGSAQ_002493</name>
</gene>
<dbReference type="EMBL" id="AYSL01001427">
    <property type="protein sequence ID" value="KTF06010.1"/>
    <property type="molecule type" value="Genomic_DNA"/>
</dbReference>
<reference evidence="8" key="1">
    <citation type="submission" date="2013-11" db="EMBL/GenBank/DDBJ databases">
        <title>Microbial diversity, functional groups and degradation webs in Northern and Southern Mediterranean and Red Sea marine crude oil polluted sites.</title>
        <authorList>
            <person name="Daffonchio D."/>
            <person name="Mapelli F."/>
            <person name="Ferrer M."/>
            <person name="Richter M."/>
            <person name="Cherif A."/>
            <person name="Malkawi H.I."/>
            <person name="Yakimov M.M."/>
            <person name="Abdel-Fattah Y.R."/>
            <person name="Blaghen M."/>
            <person name="Golyshin P.N."/>
            <person name="Kalogerakis N."/>
            <person name="Boon N."/>
            <person name="Magagnini M."/>
            <person name="Fava F."/>
        </authorList>
    </citation>
    <scope>NUCLEOTIDE SEQUENCE</scope>
</reference>
<dbReference type="GO" id="GO:0005886">
    <property type="term" value="C:plasma membrane"/>
    <property type="evidence" value="ECO:0007669"/>
    <property type="project" value="UniProtKB-SubCell"/>
</dbReference>
<comment type="caution">
    <text evidence="8">The sequence shown here is derived from an EMBL/GenBank/DDBJ whole genome shotgun (WGS) entry which is preliminary data.</text>
</comment>
<evidence type="ECO:0000256" key="5">
    <source>
        <dbReference type="ARBA" id="ARBA00023136"/>
    </source>
</evidence>
<evidence type="ECO:0000256" key="4">
    <source>
        <dbReference type="ARBA" id="ARBA00022989"/>
    </source>
</evidence>
<keyword evidence="2" id="KW-1003">Cell membrane</keyword>
<dbReference type="AlphaFoldDB" id="A0A1B6NRC4"/>
<feature type="domain" description="ABC3 transporter permease C-terminal" evidence="7">
    <location>
        <begin position="2"/>
        <end position="101"/>
    </location>
</feature>
<comment type="subcellular location">
    <subcellularLocation>
        <location evidence="1">Cell membrane</location>
        <topology evidence="1">Multi-pass membrane protein</topology>
    </subcellularLocation>
</comment>
<evidence type="ECO:0000256" key="3">
    <source>
        <dbReference type="ARBA" id="ARBA00022692"/>
    </source>
</evidence>
<evidence type="ECO:0000313" key="8">
    <source>
        <dbReference type="EMBL" id="KTF06010.1"/>
    </source>
</evidence>
<dbReference type="Pfam" id="PF02687">
    <property type="entry name" value="FtsX"/>
    <property type="match status" value="1"/>
</dbReference>
<evidence type="ECO:0000256" key="2">
    <source>
        <dbReference type="ARBA" id="ARBA00022475"/>
    </source>
</evidence>
<feature type="transmembrane region" description="Helical" evidence="6">
    <location>
        <begin position="75"/>
        <end position="101"/>
    </location>
</feature>
<keyword evidence="3 6" id="KW-0812">Transmembrane</keyword>
<protein>
    <submittedName>
        <fullName evidence="8">Efflux ABC superfamily ATP binding cassette transporter</fullName>
    </submittedName>
</protein>
<proteinExistence type="predicted"/>
<evidence type="ECO:0000256" key="6">
    <source>
        <dbReference type="SAM" id="Phobius"/>
    </source>
</evidence>
<organism evidence="8">
    <name type="scientific">marine sediment metagenome</name>
    <dbReference type="NCBI Taxonomy" id="412755"/>
    <lineage>
        <taxon>unclassified sequences</taxon>
        <taxon>metagenomes</taxon>
        <taxon>ecological metagenomes</taxon>
    </lineage>
</organism>
<keyword evidence="4 6" id="KW-1133">Transmembrane helix</keyword>
<keyword evidence="5 6" id="KW-0472">Membrane</keyword>
<accession>A0A1B6NRC4</accession>